<dbReference type="PROSITE" id="PS51203">
    <property type="entry name" value="CS"/>
    <property type="match status" value="1"/>
</dbReference>
<reference evidence="3 4" key="3">
    <citation type="submission" date="2017-10" db="EMBL/GenBank/DDBJ databases">
        <title>Consistent, comparative and evidence-based genome annotation and re-annotation for the closely-related species, Cryptosporidium parvum, C. hominis and C. tyzzeri.</title>
        <authorList>
            <person name="Baptista R.P."/>
            <person name="Li Y."/>
            <person name="Sateriale A."/>
            <person name="Striepen B."/>
            <person name="Kissinger J.C."/>
        </authorList>
    </citation>
    <scope>NUCLEOTIDE SEQUENCE [LARGE SCALE GENOMIC DNA]</scope>
    <source>
        <strain evidence="3">30976</strain>
    </source>
</reference>
<reference evidence="2" key="2">
    <citation type="submission" date="2015-08" db="EMBL/GenBank/DDBJ databases">
        <authorList>
            <person name="Babu N.S."/>
            <person name="Beckwith C.J."/>
            <person name="Beseler K.G."/>
            <person name="Brison A."/>
            <person name="Carone J.V."/>
            <person name="Caskin T.P."/>
            <person name="Diamond M."/>
            <person name="Durham M.E."/>
            <person name="Foxe J.M."/>
            <person name="Go M."/>
            <person name="Henderson B.A."/>
            <person name="Jones I.B."/>
            <person name="McGettigan J.A."/>
            <person name="Micheletti S.J."/>
            <person name="Nasrallah M.E."/>
            <person name="Ortiz D."/>
            <person name="Piller C.R."/>
            <person name="Privatt S.R."/>
            <person name="Schneider S.L."/>
            <person name="Sharp S."/>
            <person name="Smith T.C."/>
            <person name="Stanton J.D."/>
            <person name="Ullery H.E."/>
            <person name="Wilson R.J."/>
            <person name="Serrano M.G."/>
            <person name="Buck G."/>
            <person name="Lee V."/>
            <person name="Wang Y."/>
            <person name="Carvalho R."/>
            <person name="Voegtly L."/>
            <person name="Shi R."/>
            <person name="Duckworth R."/>
            <person name="Johnson A."/>
            <person name="Loviza R."/>
            <person name="Walstead R."/>
            <person name="Shah Z."/>
            <person name="Kiflezghi M."/>
            <person name="Wade K."/>
            <person name="Ball S.L."/>
            <person name="Bradley K.W."/>
            <person name="Asai D.J."/>
            <person name="Bowman C.A."/>
            <person name="Russell D.A."/>
            <person name="Pope W.H."/>
            <person name="Jacobs-Sera D."/>
            <person name="Hendrix R.W."/>
            <person name="Hatfull G.F."/>
        </authorList>
    </citation>
    <scope>NUCLEOTIDE SEQUENCE [LARGE SCALE GENOMIC DNA]</scope>
</reference>
<organism evidence="2">
    <name type="scientific">Cryptosporidium hominis</name>
    <dbReference type="NCBI Taxonomy" id="237895"/>
    <lineage>
        <taxon>Eukaryota</taxon>
        <taxon>Sar</taxon>
        <taxon>Alveolata</taxon>
        <taxon>Apicomplexa</taxon>
        <taxon>Conoidasida</taxon>
        <taxon>Coccidia</taxon>
        <taxon>Eucoccidiorida</taxon>
        <taxon>Eimeriorina</taxon>
        <taxon>Cryptosporidiidae</taxon>
        <taxon>Cryptosporidium</taxon>
    </lineage>
</organism>
<dbReference type="GO" id="GO:0005634">
    <property type="term" value="C:nucleus"/>
    <property type="evidence" value="ECO:0007669"/>
    <property type="project" value="TreeGrafter"/>
</dbReference>
<dbReference type="VEuPathDB" id="CryptoDB:ChTU502y2012_382g0275"/>
<reference evidence="3 4" key="1">
    <citation type="submission" date="2014-11" db="EMBL/GenBank/DDBJ databases">
        <title>Comparative genomic analysis of Cryptosporidium hominis reveals occurrence of genetic recombination in virulent subtypes.</title>
        <authorList>
            <person name="Guo Y."/>
            <person name="Tang K."/>
            <person name="Frace M."/>
            <person name="Li N."/>
            <person name="Roellig D.M."/>
            <person name="Sammons S."/>
            <person name="Knipe K."/>
            <person name="Rowe L."/>
            <person name="Feng Y."/>
            <person name="Xiao L."/>
        </authorList>
    </citation>
    <scope>NUCLEOTIDE SEQUENCE [LARGE SCALE GENOMIC DNA]</scope>
    <source>
        <strain evidence="3">30976</strain>
    </source>
</reference>
<dbReference type="InterPro" id="IPR008978">
    <property type="entry name" value="HSP20-like_chaperone"/>
</dbReference>
<dbReference type="OrthoDB" id="164025at2759"/>
<dbReference type="VEuPathDB" id="CryptoDB:Chro.60579"/>
<dbReference type="Proteomes" id="UP001429100">
    <property type="component" value="Unassembled WGS sequence"/>
</dbReference>
<protein>
    <submittedName>
        <fullName evidence="3">HSP20-like chaperone with CS domain</fullName>
    </submittedName>
</protein>
<name>A0A0S4THJ8_CRYHO</name>
<accession>A0A0S4THJ8</accession>
<evidence type="ECO:0000313" key="4">
    <source>
        <dbReference type="Proteomes" id="UP001429100"/>
    </source>
</evidence>
<dbReference type="PANTHER" id="PTHR13164">
    <property type="entry name" value="CALICYLIN BINDING PROTEIN"/>
    <property type="match status" value="1"/>
</dbReference>
<dbReference type="Pfam" id="PF04969">
    <property type="entry name" value="CS"/>
    <property type="match status" value="1"/>
</dbReference>
<dbReference type="EMBL" id="JTAI01000007">
    <property type="protein sequence ID" value="PPS97811.1"/>
    <property type="molecule type" value="Genomic_DNA"/>
</dbReference>
<dbReference type="Proteomes" id="UP000199752">
    <property type="component" value="Chromosome 6"/>
</dbReference>
<dbReference type="Gene3D" id="2.60.40.790">
    <property type="match status" value="1"/>
</dbReference>
<dbReference type="SUPFAM" id="SSF49764">
    <property type="entry name" value="HSP20-like chaperones"/>
    <property type="match status" value="1"/>
</dbReference>
<sequence>MGSNDKELSALRSNIKEKGEFSYYYAHKNNSQDLKDAKIFEGPGIVTGGQPILLHKDDEKEPVSDKPRSVQIKKYSWSDCGESIEIYISLQDLAELISSKSPVEIAGKPNLEVTNNTISLEVLSENTNFLFKIANLSNPIDSELSRVKVSAKRITIICFKEDSELKWNSLCRPML</sequence>
<evidence type="ECO:0000313" key="3">
    <source>
        <dbReference type="EMBL" id="PPS97811.1"/>
    </source>
</evidence>
<dbReference type="EMBL" id="LN877952">
    <property type="protein sequence ID" value="CUV06929.1"/>
    <property type="molecule type" value="Genomic_DNA"/>
</dbReference>
<proteinExistence type="predicted"/>
<dbReference type="InterPro" id="IPR052289">
    <property type="entry name" value="Calcyclin-binding_UBL-bridge"/>
</dbReference>
<evidence type="ECO:0000313" key="2">
    <source>
        <dbReference type="EMBL" id="CUV06929.1"/>
    </source>
</evidence>
<dbReference type="AlphaFoldDB" id="A0A0S4THJ8"/>
<keyword evidence="4" id="KW-1185">Reference proteome</keyword>
<dbReference type="VEuPathDB" id="CryptoDB:GY17_00000529"/>
<evidence type="ECO:0000259" key="1">
    <source>
        <dbReference type="PROSITE" id="PS51203"/>
    </source>
</evidence>
<gene>
    <name evidence="2" type="ORF">CHUDEA6_5030</name>
    <name evidence="3" type="ORF">GY17_00000529</name>
</gene>
<dbReference type="PANTHER" id="PTHR13164:SF6">
    <property type="entry name" value="CS DOMAIN-CONTAINING PROTEIN"/>
    <property type="match status" value="1"/>
</dbReference>
<dbReference type="InterPro" id="IPR007052">
    <property type="entry name" value="CS_dom"/>
</dbReference>
<feature type="domain" description="CS" evidence="1">
    <location>
        <begin position="70"/>
        <end position="171"/>
    </location>
</feature>
<dbReference type="VEuPathDB" id="CryptoDB:CHUDEA6_5030"/>